<sequence>MTASEGKISAYFSHLVSELGYYRDVHCVAVAHMVPNTLTFAPALDRLMTLAGVLPKPRSVGRDEYTQLYAKYKIPELSRAWARDAVAVVKTLHDDLKLTGRKLVLVDIGGYFAESVDQIANLFDGELLGVMEGTENGVQKYEEIARKTPYKTPIITVARSPLKLPEDHLVASSVVFSIEAVLREQAEILQTRAATVIGYGRVGSSVAGILRGRGINTVVYDIDPIKLAEAAARGFQANTRLNEALSQSSLVVCATGRKALELKGFGMLQSGSVVASVTSADDEFDLPCLEAGYIPTPVGKDLVRYDENRAGGRHFFLVANGNAANFIHGAVIGPAIQLIEGEKLRAIKDLIERKVPAGGSHLAELDVKARKEVAEIWIEHFL</sequence>
<evidence type="ECO:0000313" key="6">
    <source>
        <dbReference type="EMBL" id="PDS49916.1"/>
    </source>
</evidence>
<gene>
    <name evidence="6" type="ORF">CO662_20670</name>
</gene>
<reference evidence="6 7" key="1">
    <citation type="submission" date="2017-09" db="EMBL/GenBank/DDBJ databases">
        <title>Comparative genomics of rhizobia isolated from Phaseolus vulgaris in China.</title>
        <authorList>
            <person name="Tong W."/>
        </authorList>
    </citation>
    <scope>NUCLEOTIDE SEQUENCE [LARGE SCALE GENOMIC DNA]</scope>
    <source>
        <strain evidence="6 7">Y27</strain>
    </source>
</reference>
<dbReference type="RefSeq" id="WP_097543816.1">
    <property type="nucleotide sequence ID" value="NZ_NWSK01000013.1"/>
</dbReference>
<comment type="similarity">
    <text evidence="2">Belongs to the adenosylhomocysteinase family.</text>
</comment>
<keyword evidence="4" id="KW-0520">NAD</keyword>
<organism evidence="6 7">
    <name type="scientific">Rhizobium anhuiense</name>
    <dbReference type="NCBI Taxonomy" id="1184720"/>
    <lineage>
        <taxon>Bacteria</taxon>
        <taxon>Pseudomonadati</taxon>
        <taxon>Pseudomonadota</taxon>
        <taxon>Alphaproteobacteria</taxon>
        <taxon>Hyphomicrobiales</taxon>
        <taxon>Rhizobiaceae</taxon>
        <taxon>Rhizobium/Agrobacterium group</taxon>
        <taxon>Rhizobium</taxon>
    </lineage>
</organism>
<dbReference type="EMBL" id="NWSL01000013">
    <property type="protein sequence ID" value="PDS49916.1"/>
    <property type="molecule type" value="Genomic_DNA"/>
</dbReference>
<dbReference type="InterPro" id="IPR000043">
    <property type="entry name" value="Adenosylhomocysteinase-like"/>
</dbReference>
<comment type="caution">
    <text evidence="6">The sequence shown here is derived from an EMBL/GenBank/DDBJ whole genome shotgun (WGS) entry which is preliminary data.</text>
</comment>
<dbReference type="InterPro" id="IPR036291">
    <property type="entry name" value="NAD(P)-bd_dom_sf"/>
</dbReference>
<dbReference type="Proteomes" id="UP000219972">
    <property type="component" value="Unassembled WGS sequence"/>
</dbReference>
<keyword evidence="3" id="KW-0554">One-carbon metabolism</keyword>
<keyword evidence="7" id="KW-1185">Reference proteome</keyword>
<evidence type="ECO:0000259" key="5">
    <source>
        <dbReference type="SMART" id="SM00997"/>
    </source>
</evidence>
<dbReference type="Pfam" id="PF00670">
    <property type="entry name" value="AdoHcyase_NAD"/>
    <property type="match status" value="1"/>
</dbReference>
<dbReference type="InterPro" id="IPR015878">
    <property type="entry name" value="Ado_hCys_hydrolase_NAD-bd"/>
</dbReference>
<dbReference type="InterPro" id="IPR042172">
    <property type="entry name" value="Adenosylhomocyst_ase-like_sf"/>
</dbReference>
<protein>
    <submittedName>
        <fullName evidence="6">Adenosylhomocysteinase</fullName>
    </submittedName>
</protein>
<dbReference type="Gene3D" id="3.40.50.720">
    <property type="entry name" value="NAD(P)-binding Rossmann-like Domain"/>
    <property type="match status" value="1"/>
</dbReference>
<dbReference type="SUPFAM" id="SSF51735">
    <property type="entry name" value="NAD(P)-binding Rossmann-fold domains"/>
    <property type="match status" value="1"/>
</dbReference>
<dbReference type="PANTHER" id="PTHR23420:SF0">
    <property type="entry name" value="ADENOSYLHOMOCYSTEINASE"/>
    <property type="match status" value="1"/>
</dbReference>
<proteinExistence type="inferred from homology"/>
<dbReference type="PANTHER" id="PTHR23420">
    <property type="entry name" value="ADENOSYLHOMOCYSTEINASE"/>
    <property type="match status" value="1"/>
</dbReference>
<comment type="cofactor">
    <cofactor evidence="1">
        <name>NAD(+)</name>
        <dbReference type="ChEBI" id="CHEBI:57540"/>
    </cofactor>
</comment>
<evidence type="ECO:0000256" key="1">
    <source>
        <dbReference type="ARBA" id="ARBA00001911"/>
    </source>
</evidence>
<dbReference type="SMART" id="SM00997">
    <property type="entry name" value="AdoHcyase_NAD"/>
    <property type="match status" value="1"/>
</dbReference>
<evidence type="ECO:0000256" key="3">
    <source>
        <dbReference type="ARBA" id="ARBA00022563"/>
    </source>
</evidence>
<evidence type="ECO:0000256" key="4">
    <source>
        <dbReference type="ARBA" id="ARBA00023027"/>
    </source>
</evidence>
<dbReference type="Gene3D" id="3.40.50.1480">
    <property type="entry name" value="Adenosylhomocysteinase-like"/>
    <property type="match status" value="1"/>
</dbReference>
<evidence type="ECO:0000313" key="7">
    <source>
        <dbReference type="Proteomes" id="UP000219972"/>
    </source>
</evidence>
<accession>A0ABX4J431</accession>
<feature type="domain" description="S-adenosyl-L-homocysteine hydrolase NAD binding" evidence="5">
    <location>
        <begin position="166"/>
        <end position="331"/>
    </location>
</feature>
<evidence type="ECO:0000256" key="2">
    <source>
        <dbReference type="ARBA" id="ARBA00007122"/>
    </source>
</evidence>
<name>A0ABX4J431_9HYPH</name>